<keyword evidence="2 7" id="KW-0813">Transport</keyword>
<name>A0ABT2UGV2_9BACL</name>
<dbReference type="Pfam" id="PF00528">
    <property type="entry name" value="BPD_transp_1"/>
    <property type="match status" value="1"/>
</dbReference>
<proteinExistence type="inferred from homology"/>
<evidence type="ECO:0000256" key="3">
    <source>
        <dbReference type="ARBA" id="ARBA00022475"/>
    </source>
</evidence>
<gene>
    <name evidence="9" type="ORF">OB236_17285</name>
</gene>
<keyword evidence="5 7" id="KW-1133">Transmembrane helix</keyword>
<comment type="subcellular location">
    <subcellularLocation>
        <location evidence="1 7">Cell membrane</location>
        <topology evidence="1 7">Multi-pass membrane protein</topology>
    </subcellularLocation>
</comment>
<feature type="domain" description="ABC transmembrane type-1" evidence="8">
    <location>
        <begin position="69"/>
        <end position="283"/>
    </location>
</feature>
<feature type="transmembrane region" description="Helical" evidence="7">
    <location>
        <begin position="264"/>
        <end position="284"/>
    </location>
</feature>
<keyword evidence="10" id="KW-1185">Reference proteome</keyword>
<evidence type="ECO:0000313" key="9">
    <source>
        <dbReference type="EMBL" id="MCU6793858.1"/>
    </source>
</evidence>
<evidence type="ECO:0000256" key="7">
    <source>
        <dbReference type="RuleBase" id="RU363032"/>
    </source>
</evidence>
<evidence type="ECO:0000256" key="1">
    <source>
        <dbReference type="ARBA" id="ARBA00004651"/>
    </source>
</evidence>
<dbReference type="Proteomes" id="UP001652445">
    <property type="component" value="Unassembled WGS sequence"/>
</dbReference>
<evidence type="ECO:0000313" key="10">
    <source>
        <dbReference type="Proteomes" id="UP001652445"/>
    </source>
</evidence>
<dbReference type="PROSITE" id="PS50928">
    <property type="entry name" value="ABC_TM1"/>
    <property type="match status" value="1"/>
</dbReference>
<keyword evidence="3" id="KW-1003">Cell membrane</keyword>
<evidence type="ECO:0000256" key="5">
    <source>
        <dbReference type="ARBA" id="ARBA00022989"/>
    </source>
</evidence>
<dbReference type="PANTHER" id="PTHR30193">
    <property type="entry name" value="ABC TRANSPORTER PERMEASE PROTEIN"/>
    <property type="match status" value="1"/>
</dbReference>
<feature type="transmembrane region" description="Helical" evidence="7">
    <location>
        <begin position="12"/>
        <end position="30"/>
    </location>
</feature>
<evidence type="ECO:0000259" key="8">
    <source>
        <dbReference type="PROSITE" id="PS50928"/>
    </source>
</evidence>
<feature type="transmembrane region" description="Helical" evidence="7">
    <location>
        <begin position="106"/>
        <end position="127"/>
    </location>
</feature>
<dbReference type="RefSeq" id="WP_262685082.1">
    <property type="nucleotide sequence ID" value="NZ_JAOQIO010000069.1"/>
</dbReference>
<dbReference type="InterPro" id="IPR051393">
    <property type="entry name" value="ABC_transporter_permease"/>
</dbReference>
<feature type="transmembrane region" description="Helical" evidence="7">
    <location>
        <begin position="156"/>
        <end position="181"/>
    </location>
</feature>
<evidence type="ECO:0000256" key="2">
    <source>
        <dbReference type="ARBA" id="ARBA00022448"/>
    </source>
</evidence>
<reference evidence="9 10" key="1">
    <citation type="submission" date="2022-09" db="EMBL/GenBank/DDBJ databases">
        <authorList>
            <person name="Han X.L."/>
            <person name="Wang Q."/>
            <person name="Lu T."/>
        </authorList>
    </citation>
    <scope>NUCLEOTIDE SEQUENCE [LARGE SCALE GENOMIC DNA]</scope>
    <source>
        <strain evidence="9 10">WQ 127069</strain>
    </source>
</reference>
<keyword evidence="6 7" id="KW-0472">Membrane</keyword>
<dbReference type="InterPro" id="IPR000515">
    <property type="entry name" value="MetI-like"/>
</dbReference>
<feature type="transmembrane region" description="Helical" evidence="7">
    <location>
        <begin position="73"/>
        <end position="94"/>
    </location>
</feature>
<protein>
    <submittedName>
        <fullName evidence="9">Sugar ABC transporter permease</fullName>
    </submittedName>
</protein>
<dbReference type="Gene3D" id="1.10.3720.10">
    <property type="entry name" value="MetI-like"/>
    <property type="match status" value="1"/>
</dbReference>
<comment type="similarity">
    <text evidence="7">Belongs to the binding-protein-dependent transport system permease family.</text>
</comment>
<dbReference type="SUPFAM" id="SSF161098">
    <property type="entry name" value="MetI-like"/>
    <property type="match status" value="1"/>
</dbReference>
<dbReference type="InterPro" id="IPR035906">
    <property type="entry name" value="MetI-like_sf"/>
</dbReference>
<evidence type="ECO:0000256" key="6">
    <source>
        <dbReference type="ARBA" id="ARBA00023136"/>
    </source>
</evidence>
<keyword evidence="4 7" id="KW-0812">Transmembrane</keyword>
<dbReference type="CDD" id="cd06261">
    <property type="entry name" value="TM_PBP2"/>
    <property type="match status" value="1"/>
</dbReference>
<sequence length="290" mass="32957">MSLRFNKWLNVLYILPILIFLGVFIYYSLFDTLITSFYKWNGISVENKLFIGLDNYVELFTDPIFYQAMKNTFIYMVLTLFIQMVLGLFIALLLKTNVKLKSVYKTIFFLPVVLSHSVVAYVFRHIYDANDGNLNHMLHALGLDFMALAWLADPDIALYSIIAINIWAWTGFSFVMYYAALSLIDKELYEAAKIDGAGPLRTVIGITFPLLRSTHFSLIILGVIGSLKQFDYVYLTTGGGPGRASEMISTYIYKKAILEYNAGYSSALAMILLVIALLITVIQLRAYRNP</sequence>
<dbReference type="PANTHER" id="PTHR30193:SF37">
    <property type="entry name" value="INNER MEMBRANE ABC TRANSPORTER PERMEASE PROTEIN YCJO"/>
    <property type="match status" value="1"/>
</dbReference>
<accession>A0ABT2UGV2</accession>
<organism evidence="9 10">
    <name type="scientific">Paenibacillus baimaensis</name>
    <dbReference type="NCBI Taxonomy" id="2982185"/>
    <lineage>
        <taxon>Bacteria</taxon>
        <taxon>Bacillati</taxon>
        <taxon>Bacillota</taxon>
        <taxon>Bacilli</taxon>
        <taxon>Bacillales</taxon>
        <taxon>Paenibacillaceae</taxon>
        <taxon>Paenibacillus</taxon>
    </lineage>
</organism>
<dbReference type="EMBL" id="JAOQIO010000069">
    <property type="protein sequence ID" value="MCU6793858.1"/>
    <property type="molecule type" value="Genomic_DNA"/>
</dbReference>
<comment type="caution">
    <text evidence="9">The sequence shown here is derived from an EMBL/GenBank/DDBJ whole genome shotgun (WGS) entry which is preliminary data.</text>
</comment>
<evidence type="ECO:0000256" key="4">
    <source>
        <dbReference type="ARBA" id="ARBA00022692"/>
    </source>
</evidence>